<proteinExistence type="predicted"/>
<evidence type="ECO:0000313" key="3">
    <source>
        <dbReference type="Proteomes" id="UP000609172"/>
    </source>
</evidence>
<reference evidence="2" key="1">
    <citation type="submission" date="2020-12" db="EMBL/GenBank/DDBJ databases">
        <title>Bacterial novel species Flavobacterium sp. SE-1-e isolated from soil.</title>
        <authorList>
            <person name="Jung H.-Y."/>
        </authorList>
    </citation>
    <scope>NUCLEOTIDE SEQUENCE</scope>
    <source>
        <strain evidence="2">SE-1-e</strain>
    </source>
</reference>
<dbReference type="EMBL" id="JAEHFV010000002">
    <property type="protein sequence ID" value="MBK0369301.1"/>
    <property type="molecule type" value="Genomic_DNA"/>
</dbReference>
<gene>
    <name evidence="2" type="ORF">I5M07_05560</name>
</gene>
<protein>
    <submittedName>
        <fullName evidence="2">PorT family protein</fullName>
    </submittedName>
</protein>
<accession>A0A934UIV3</accession>
<feature type="signal peptide" evidence="1">
    <location>
        <begin position="1"/>
        <end position="18"/>
    </location>
</feature>
<keyword evidence="1" id="KW-0732">Signal</keyword>
<name>A0A934UIV3_9FLAO</name>
<sequence length="234" mass="27451">MRWILNSCFLLLTFFAFAQDETTLKDTTAVKIDSLYREDQFYVSFTYNRILEAPEGFDQQKFSVGISGGFVRDMPLNKRRNIAFATGLGFTYNNYFQNLTIEKFGDSKIYHISDYNDFDRNKFSNFLLDVPLEFRWRSSTAQTYRFWRVYSGLKFSYLLFDASVLKNALGKNKIKNNPDFNDFQYGVYLGAGFNTWNFYGYYGLNTLFKKGLQTTDGQNINIRALNFGIIFYIL</sequence>
<keyword evidence="3" id="KW-1185">Reference proteome</keyword>
<comment type="caution">
    <text evidence="2">The sequence shown here is derived from an EMBL/GenBank/DDBJ whole genome shotgun (WGS) entry which is preliminary data.</text>
</comment>
<dbReference type="Proteomes" id="UP000609172">
    <property type="component" value="Unassembled WGS sequence"/>
</dbReference>
<organism evidence="2 3">
    <name type="scientific">Flavobacterium agrisoli</name>
    <dbReference type="NCBI Taxonomy" id="2793066"/>
    <lineage>
        <taxon>Bacteria</taxon>
        <taxon>Pseudomonadati</taxon>
        <taxon>Bacteroidota</taxon>
        <taxon>Flavobacteriia</taxon>
        <taxon>Flavobacteriales</taxon>
        <taxon>Flavobacteriaceae</taxon>
        <taxon>Flavobacterium</taxon>
    </lineage>
</organism>
<feature type="chain" id="PRO_5037956781" evidence="1">
    <location>
        <begin position="19"/>
        <end position="234"/>
    </location>
</feature>
<evidence type="ECO:0000256" key="1">
    <source>
        <dbReference type="SAM" id="SignalP"/>
    </source>
</evidence>
<dbReference type="AlphaFoldDB" id="A0A934UIV3"/>
<evidence type="ECO:0000313" key="2">
    <source>
        <dbReference type="EMBL" id="MBK0369301.1"/>
    </source>
</evidence>